<dbReference type="Pfam" id="PF21173">
    <property type="entry name" value="DksA-like_N"/>
    <property type="match status" value="1"/>
</dbReference>
<protein>
    <submittedName>
        <fullName evidence="7">TraR/DksA C4-type zinc finger protein</fullName>
    </submittedName>
</protein>
<keyword evidence="8" id="KW-1185">Reference proteome</keyword>
<feature type="domain" description="DnaK suppressor protein-like N-terminal" evidence="6">
    <location>
        <begin position="9"/>
        <end position="71"/>
    </location>
</feature>
<evidence type="ECO:0000259" key="6">
    <source>
        <dbReference type="Pfam" id="PF21173"/>
    </source>
</evidence>
<dbReference type="PANTHER" id="PTHR33823:SF4">
    <property type="entry name" value="GENERAL STRESS PROTEIN 16O"/>
    <property type="match status" value="1"/>
</dbReference>
<dbReference type="AlphaFoldDB" id="A0A8G0ZY06"/>
<name>A0A8G0ZY06_9RHOB</name>
<dbReference type="InterPro" id="IPR000962">
    <property type="entry name" value="Znf_DskA_TraR"/>
</dbReference>
<keyword evidence="1" id="KW-0479">Metal-binding</keyword>
<proteinExistence type="predicted"/>
<dbReference type="RefSeq" id="WP_220663055.1">
    <property type="nucleotide sequence ID" value="NZ_CP069370.1"/>
</dbReference>
<keyword evidence="3" id="KW-0862">Zinc</keyword>
<keyword evidence="2" id="KW-0863">Zinc-finger</keyword>
<dbReference type="PROSITE" id="PS51128">
    <property type="entry name" value="ZF_DKSA_2"/>
    <property type="match status" value="1"/>
</dbReference>
<gene>
    <name evidence="7" type="ORF">JO391_04805</name>
</gene>
<dbReference type="SUPFAM" id="SSF57716">
    <property type="entry name" value="Glucocorticoid receptor-like (DNA-binding domain)"/>
    <property type="match status" value="1"/>
</dbReference>
<dbReference type="SUPFAM" id="SSF109635">
    <property type="entry name" value="DnaK suppressor protein DksA, alpha-hairpin domain"/>
    <property type="match status" value="1"/>
</dbReference>
<evidence type="ECO:0000313" key="7">
    <source>
        <dbReference type="EMBL" id="QYZ70838.1"/>
    </source>
</evidence>
<dbReference type="Gene3D" id="1.20.120.910">
    <property type="entry name" value="DksA, coiled-coil domain"/>
    <property type="match status" value="1"/>
</dbReference>
<dbReference type="InterPro" id="IPR048487">
    <property type="entry name" value="DksA-like_N"/>
</dbReference>
<sequence>MTPIATRKAQLLSRLADLTGRLHSIGQELDSHQARDWEELATEREGDEVLENMGAAGKQEIRGIKAALHRIEEGEYGFCVTCGAEIGQDRLDLIPWTPFCRTCAAKGAT</sequence>
<accession>A0A8G0ZY06</accession>
<dbReference type="InterPro" id="IPR037187">
    <property type="entry name" value="DnaK_N"/>
</dbReference>
<dbReference type="EMBL" id="CP069370">
    <property type="protein sequence ID" value="QYZ70838.1"/>
    <property type="molecule type" value="Genomic_DNA"/>
</dbReference>
<evidence type="ECO:0000256" key="3">
    <source>
        <dbReference type="ARBA" id="ARBA00022833"/>
    </source>
</evidence>
<evidence type="ECO:0000256" key="2">
    <source>
        <dbReference type="ARBA" id="ARBA00022771"/>
    </source>
</evidence>
<evidence type="ECO:0000313" key="8">
    <source>
        <dbReference type="Proteomes" id="UP000826300"/>
    </source>
</evidence>
<evidence type="ECO:0000259" key="5">
    <source>
        <dbReference type="Pfam" id="PF01258"/>
    </source>
</evidence>
<feature type="zinc finger region" description="dksA C4-type" evidence="4">
    <location>
        <begin position="79"/>
        <end position="103"/>
    </location>
</feature>
<evidence type="ECO:0000256" key="1">
    <source>
        <dbReference type="ARBA" id="ARBA00022723"/>
    </source>
</evidence>
<dbReference type="Pfam" id="PF01258">
    <property type="entry name" value="zf-dskA_traR"/>
    <property type="match status" value="1"/>
</dbReference>
<dbReference type="Proteomes" id="UP000826300">
    <property type="component" value="Chromosome"/>
</dbReference>
<organism evidence="7 8">
    <name type="scientific">Neotabrizicola shimadae</name>
    <dbReference type="NCBI Taxonomy" id="2807096"/>
    <lineage>
        <taxon>Bacteria</taxon>
        <taxon>Pseudomonadati</taxon>
        <taxon>Pseudomonadota</taxon>
        <taxon>Alphaproteobacteria</taxon>
        <taxon>Rhodobacterales</taxon>
        <taxon>Paracoccaceae</taxon>
        <taxon>Neotabrizicola</taxon>
    </lineage>
</organism>
<dbReference type="GO" id="GO:0008270">
    <property type="term" value="F:zinc ion binding"/>
    <property type="evidence" value="ECO:0007669"/>
    <property type="project" value="UniProtKB-KW"/>
</dbReference>
<evidence type="ECO:0000256" key="4">
    <source>
        <dbReference type="PROSITE-ProRule" id="PRU00510"/>
    </source>
</evidence>
<reference evidence="7" key="1">
    <citation type="submission" date="2021-02" db="EMBL/GenBank/DDBJ databases">
        <title>Rhodobacter shimadae sp. nov., an aerobic anoxygenic phototrophic bacterium isolated from a hot spring.</title>
        <authorList>
            <person name="Muramatsu S."/>
            <person name="Haruta S."/>
            <person name="Hirose S."/>
            <person name="Hanada S."/>
        </authorList>
    </citation>
    <scope>NUCLEOTIDE SEQUENCE</scope>
    <source>
        <strain evidence="7">N10</strain>
    </source>
</reference>
<dbReference type="KEGG" id="nsm:JO391_04805"/>
<dbReference type="PANTHER" id="PTHR33823">
    <property type="entry name" value="RNA POLYMERASE-BINDING TRANSCRIPTION FACTOR DKSA-RELATED"/>
    <property type="match status" value="1"/>
</dbReference>
<feature type="domain" description="Zinc finger DksA/TraR C4-type" evidence="5">
    <location>
        <begin position="74"/>
        <end position="106"/>
    </location>
</feature>